<evidence type="ECO:0000313" key="4">
    <source>
        <dbReference type="Proteomes" id="UP001249959"/>
    </source>
</evidence>
<accession>A0ABU3TQM1</accession>
<evidence type="ECO:0000256" key="1">
    <source>
        <dbReference type="SAM" id="Phobius"/>
    </source>
</evidence>
<feature type="transmembrane region" description="Helical" evidence="1">
    <location>
        <begin position="194"/>
        <end position="215"/>
    </location>
</feature>
<keyword evidence="3" id="KW-0012">Acyltransferase</keyword>
<dbReference type="EC" id="2.3.-.-" evidence="3"/>
<proteinExistence type="predicted"/>
<feature type="transmembrane region" description="Helical" evidence="1">
    <location>
        <begin position="258"/>
        <end position="278"/>
    </location>
</feature>
<dbReference type="PANTHER" id="PTHR23028:SF53">
    <property type="entry name" value="ACYL_TRANSF_3 DOMAIN-CONTAINING PROTEIN"/>
    <property type="match status" value="1"/>
</dbReference>
<dbReference type="EMBL" id="JAVNWW010000001">
    <property type="protein sequence ID" value="MDU0808157.1"/>
    <property type="molecule type" value="Genomic_DNA"/>
</dbReference>
<keyword evidence="1" id="KW-1133">Transmembrane helix</keyword>
<sequence length="374" mass="44027">MTGKKELYFNQLNGIRFIAVMLVLLDHWLIPINPFSFLGHLGVVIFFVLSGFLITRILFENADDCGKNHSSPTAKIIRFIYRRSLRIFPIYFLLMFIGLVLGLSNMRNLWPYLFFYLPNIYIMLKGTWLGIWDHLWSLAVEEQYYLVFPYFILLLSPKRYPWLFIAMLFIGIGTRLGFSLYASHDMKENNWMWWYVNPFSAVDCFGLGGVLAYLYHYKQTYFQSIKFLKLGLLISVLLFVGVLNLAKMSEFPHDNVWSIVFERFSGAIVALFFIALCIRTDTWELSSFLQGKVISYLGKISYGLYLYHNIVMNYYHDQGNTIWYYLTSHLPDFHLELVNFTAYKFLICLSLLIGISSLSWFLVEKPINKYKNRI</sequence>
<keyword evidence="1" id="KW-0472">Membrane</keyword>
<dbReference type="InterPro" id="IPR002656">
    <property type="entry name" value="Acyl_transf_3_dom"/>
</dbReference>
<keyword evidence="3" id="KW-0808">Transferase</keyword>
<dbReference type="InterPro" id="IPR050879">
    <property type="entry name" value="Acyltransferase_3"/>
</dbReference>
<feature type="transmembrane region" description="Helical" evidence="1">
    <location>
        <begin position="162"/>
        <end position="182"/>
    </location>
</feature>
<dbReference type="Pfam" id="PF01757">
    <property type="entry name" value="Acyl_transf_3"/>
    <property type="match status" value="1"/>
</dbReference>
<keyword evidence="1" id="KW-0812">Transmembrane</keyword>
<organism evidence="3 4">
    <name type="scientific">Aquirufa regiilacus</name>
    <dbReference type="NCBI Taxonomy" id="3024868"/>
    <lineage>
        <taxon>Bacteria</taxon>
        <taxon>Pseudomonadati</taxon>
        <taxon>Bacteroidota</taxon>
        <taxon>Cytophagia</taxon>
        <taxon>Cytophagales</taxon>
        <taxon>Flectobacillaceae</taxon>
        <taxon>Aquirufa</taxon>
    </lineage>
</organism>
<protein>
    <submittedName>
        <fullName evidence="3">Acyltransferase</fullName>
        <ecNumber evidence="3">2.3.-.-</ecNumber>
    </submittedName>
</protein>
<feature type="transmembrane region" description="Helical" evidence="1">
    <location>
        <begin position="227"/>
        <end position="246"/>
    </location>
</feature>
<evidence type="ECO:0000313" key="3">
    <source>
        <dbReference type="EMBL" id="MDU0808157.1"/>
    </source>
</evidence>
<feature type="transmembrane region" description="Helical" evidence="1">
    <location>
        <begin position="342"/>
        <end position="363"/>
    </location>
</feature>
<feature type="transmembrane region" description="Helical" evidence="1">
    <location>
        <begin position="109"/>
        <end position="128"/>
    </location>
</feature>
<feature type="transmembrane region" description="Helical" evidence="1">
    <location>
        <begin position="85"/>
        <end position="103"/>
    </location>
</feature>
<feature type="transmembrane region" description="Helical" evidence="1">
    <location>
        <begin position="12"/>
        <end position="31"/>
    </location>
</feature>
<gene>
    <name evidence="3" type="ORF">PQG45_03795</name>
</gene>
<reference evidence="3 4" key="1">
    <citation type="submission" date="2023-09" db="EMBL/GenBank/DDBJ databases">
        <title>Aquirufa genomes.</title>
        <authorList>
            <person name="Pitt A."/>
        </authorList>
    </citation>
    <scope>NUCLEOTIDE SEQUENCE [LARGE SCALE GENOMIC DNA]</scope>
    <source>
        <strain evidence="3 4">LEOWEIH-7C</strain>
    </source>
</reference>
<feature type="transmembrane region" description="Helical" evidence="1">
    <location>
        <begin position="37"/>
        <end position="59"/>
    </location>
</feature>
<comment type="caution">
    <text evidence="3">The sequence shown here is derived from an EMBL/GenBank/DDBJ whole genome shotgun (WGS) entry which is preliminary data.</text>
</comment>
<name>A0ABU3TQM1_9BACT</name>
<dbReference type="Proteomes" id="UP001249959">
    <property type="component" value="Unassembled WGS sequence"/>
</dbReference>
<evidence type="ECO:0000259" key="2">
    <source>
        <dbReference type="Pfam" id="PF01757"/>
    </source>
</evidence>
<dbReference type="PANTHER" id="PTHR23028">
    <property type="entry name" value="ACETYLTRANSFERASE"/>
    <property type="match status" value="1"/>
</dbReference>
<dbReference type="RefSeq" id="WP_316070321.1">
    <property type="nucleotide sequence ID" value="NZ_JAVNWW010000001.1"/>
</dbReference>
<keyword evidence="4" id="KW-1185">Reference proteome</keyword>
<feature type="domain" description="Acyltransferase 3" evidence="2">
    <location>
        <begin position="10"/>
        <end position="354"/>
    </location>
</feature>
<dbReference type="GO" id="GO:0016746">
    <property type="term" value="F:acyltransferase activity"/>
    <property type="evidence" value="ECO:0007669"/>
    <property type="project" value="UniProtKB-KW"/>
</dbReference>